<keyword evidence="1" id="KW-0732">Signal</keyword>
<dbReference type="InterPro" id="IPR039437">
    <property type="entry name" value="FrzH/put_lumazine-bd"/>
</dbReference>
<gene>
    <name evidence="2" type="ORF">SAMN05421820_101778</name>
</gene>
<feature type="chain" id="PRO_5010274250" evidence="1">
    <location>
        <begin position="21"/>
        <end position="150"/>
    </location>
</feature>
<dbReference type="STRING" id="430522.BFS30_25360"/>
<dbReference type="SUPFAM" id="SSF54427">
    <property type="entry name" value="NTF2-like"/>
    <property type="match status" value="1"/>
</dbReference>
<evidence type="ECO:0000313" key="3">
    <source>
        <dbReference type="Proteomes" id="UP000183200"/>
    </source>
</evidence>
<dbReference type="Gene3D" id="3.10.450.50">
    <property type="match status" value="1"/>
</dbReference>
<reference evidence="3" key="1">
    <citation type="submission" date="2016-10" db="EMBL/GenBank/DDBJ databases">
        <authorList>
            <person name="Varghese N."/>
            <person name="Submissions S."/>
        </authorList>
    </citation>
    <scope>NUCLEOTIDE SEQUENCE [LARGE SCALE GENOMIC DNA]</scope>
    <source>
        <strain evidence="3">DSM 19110</strain>
    </source>
</reference>
<sequence>MKLIFFFSLLIAMSTLKVQAQTRQDTLDIKRVALAYIESQHTPNPRQMQDALHPRVVKRSVFKNKKTQKDFVSEYSAENLVILAETYNTAGDKFPKTPRKEIKLLDVSALTASVKLIADEWFDYMHIVKTNGEWKIINVLWQYNKISEHQ</sequence>
<evidence type="ECO:0000256" key="1">
    <source>
        <dbReference type="SAM" id="SignalP"/>
    </source>
</evidence>
<feature type="signal peptide" evidence="1">
    <location>
        <begin position="1"/>
        <end position="20"/>
    </location>
</feature>
<proteinExistence type="predicted"/>
<evidence type="ECO:0000313" key="2">
    <source>
        <dbReference type="EMBL" id="SDL57169.1"/>
    </source>
</evidence>
<organism evidence="2 3">
    <name type="scientific">Pedobacter steynii</name>
    <dbReference type="NCBI Taxonomy" id="430522"/>
    <lineage>
        <taxon>Bacteria</taxon>
        <taxon>Pseudomonadati</taxon>
        <taxon>Bacteroidota</taxon>
        <taxon>Sphingobacteriia</taxon>
        <taxon>Sphingobacteriales</taxon>
        <taxon>Sphingobacteriaceae</taxon>
        <taxon>Pedobacter</taxon>
    </lineage>
</organism>
<accession>A0A1G9L589</accession>
<dbReference type="InterPro" id="IPR032710">
    <property type="entry name" value="NTF2-like_dom_sf"/>
</dbReference>
<dbReference type="Proteomes" id="UP000183200">
    <property type="component" value="Unassembled WGS sequence"/>
</dbReference>
<dbReference type="EMBL" id="FNGY01000001">
    <property type="protein sequence ID" value="SDL57169.1"/>
    <property type="molecule type" value="Genomic_DNA"/>
</dbReference>
<name>A0A1G9L589_9SPHI</name>
<dbReference type="Pfam" id="PF12893">
    <property type="entry name" value="Lumazine_bd_2"/>
    <property type="match status" value="1"/>
</dbReference>
<protein>
    <submittedName>
        <fullName evidence="2">Putative lumazine-binding</fullName>
    </submittedName>
</protein>
<keyword evidence="3" id="KW-1185">Reference proteome</keyword>
<dbReference type="AlphaFoldDB" id="A0A1G9L589"/>
<dbReference type="RefSeq" id="WP_074604771.1">
    <property type="nucleotide sequence ID" value="NZ_FNGY01000001.1"/>
</dbReference>